<dbReference type="AlphaFoldDB" id="A0A6J6DUM5"/>
<comment type="catalytic activity">
    <reaction evidence="11">
        <text>hydrogencarbonate + L-glutamine + 2 ATP + H2O = carbamoyl phosphate + L-glutamate + 2 ADP + phosphate + 2 H(+)</text>
        <dbReference type="Rhea" id="RHEA:18633"/>
        <dbReference type="ChEBI" id="CHEBI:15377"/>
        <dbReference type="ChEBI" id="CHEBI:15378"/>
        <dbReference type="ChEBI" id="CHEBI:17544"/>
        <dbReference type="ChEBI" id="CHEBI:29985"/>
        <dbReference type="ChEBI" id="CHEBI:30616"/>
        <dbReference type="ChEBI" id="CHEBI:43474"/>
        <dbReference type="ChEBI" id="CHEBI:58228"/>
        <dbReference type="ChEBI" id="CHEBI:58359"/>
        <dbReference type="ChEBI" id="CHEBI:456216"/>
        <dbReference type="EC" id="6.3.5.5"/>
    </reaction>
</comment>
<dbReference type="Pfam" id="PF00117">
    <property type="entry name" value="GATase"/>
    <property type="match status" value="1"/>
</dbReference>
<dbReference type="GO" id="GO:0006541">
    <property type="term" value="P:glutamine metabolic process"/>
    <property type="evidence" value="ECO:0007669"/>
    <property type="project" value="InterPro"/>
</dbReference>
<dbReference type="InterPro" id="IPR002474">
    <property type="entry name" value="CarbamoylP_synth_ssu_N"/>
</dbReference>
<evidence type="ECO:0000256" key="12">
    <source>
        <dbReference type="ARBA" id="ARBA00049285"/>
    </source>
</evidence>
<dbReference type="InterPro" id="IPR029062">
    <property type="entry name" value="Class_I_gatase-like"/>
</dbReference>
<dbReference type="PRINTS" id="PR00096">
    <property type="entry name" value="GATASE"/>
</dbReference>
<comment type="pathway">
    <text evidence="2">Amino-acid biosynthesis; L-arginine biosynthesis; carbamoyl phosphate from bicarbonate: step 1/1.</text>
</comment>
<dbReference type="Gene3D" id="3.50.30.20">
    <property type="entry name" value="Carbamoyl-phosphate synthase small subunit, N-terminal domain"/>
    <property type="match status" value="1"/>
</dbReference>
<comment type="pathway">
    <text evidence="1">Pyrimidine metabolism; UMP biosynthesis via de novo pathway; (S)-dihydroorotate from bicarbonate: step 1/3.</text>
</comment>
<keyword evidence="6" id="KW-0547">Nucleotide-binding</keyword>
<keyword evidence="9" id="KW-0665">Pyrimidine biosynthesis</keyword>
<dbReference type="HAMAP" id="MF_01209">
    <property type="entry name" value="CPSase_S_chain"/>
    <property type="match status" value="1"/>
</dbReference>
<dbReference type="GO" id="GO:0005524">
    <property type="term" value="F:ATP binding"/>
    <property type="evidence" value="ECO:0007669"/>
    <property type="project" value="UniProtKB-KW"/>
</dbReference>
<dbReference type="SMART" id="SM01097">
    <property type="entry name" value="CPSase_sm_chain"/>
    <property type="match status" value="1"/>
</dbReference>
<evidence type="ECO:0000256" key="9">
    <source>
        <dbReference type="ARBA" id="ARBA00022975"/>
    </source>
</evidence>
<dbReference type="GO" id="GO:0006221">
    <property type="term" value="P:pyrimidine nucleotide biosynthetic process"/>
    <property type="evidence" value="ECO:0007669"/>
    <property type="project" value="UniProtKB-KW"/>
</dbReference>
<accession>A0A6J6DUM5</accession>
<evidence type="ECO:0000256" key="8">
    <source>
        <dbReference type="ARBA" id="ARBA00022962"/>
    </source>
</evidence>
<gene>
    <name evidence="14" type="ORF">UFOPK1722_00133</name>
</gene>
<keyword evidence="5" id="KW-0436">Ligase</keyword>
<proteinExistence type="inferred from homology"/>
<keyword evidence="7" id="KW-0067">ATP-binding</keyword>
<protein>
    <recommendedName>
        <fullName evidence="4">carbamoyl-phosphate synthase (glutamine-hydrolyzing)</fullName>
        <ecNumber evidence="4">6.3.5.5</ecNumber>
    </recommendedName>
    <alternativeName>
        <fullName evidence="10">Arginine-specific carbamoyl phosphate synthetase, glutamine chain</fullName>
    </alternativeName>
</protein>
<evidence type="ECO:0000256" key="7">
    <source>
        <dbReference type="ARBA" id="ARBA00022840"/>
    </source>
</evidence>
<comment type="similarity">
    <text evidence="3">Belongs to the CarA family.</text>
</comment>
<dbReference type="CDD" id="cd01744">
    <property type="entry name" value="GATase1_CPSase"/>
    <property type="match status" value="1"/>
</dbReference>
<dbReference type="InterPro" id="IPR017926">
    <property type="entry name" value="GATASE"/>
</dbReference>
<reference evidence="14" key="1">
    <citation type="submission" date="2020-05" db="EMBL/GenBank/DDBJ databases">
        <authorList>
            <person name="Chiriac C."/>
            <person name="Salcher M."/>
            <person name="Ghai R."/>
            <person name="Kavagutti S V."/>
        </authorList>
    </citation>
    <scope>NUCLEOTIDE SEQUENCE</scope>
</reference>
<evidence type="ECO:0000259" key="13">
    <source>
        <dbReference type="SMART" id="SM01097"/>
    </source>
</evidence>
<evidence type="ECO:0000256" key="4">
    <source>
        <dbReference type="ARBA" id="ARBA00012738"/>
    </source>
</evidence>
<dbReference type="InterPro" id="IPR035686">
    <property type="entry name" value="CPSase_GATase1"/>
</dbReference>
<dbReference type="GO" id="GO:0006207">
    <property type="term" value="P:'de novo' pyrimidine nucleobase biosynthetic process"/>
    <property type="evidence" value="ECO:0007669"/>
    <property type="project" value="InterPro"/>
</dbReference>
<sequence length="364" mass="38522">MTTKNGALREAALVLADGSVFEGEAIGADLAISSGEVVFNTVLSGYQEVLTDPSYAGQIVTFTYPHIGNYGTTAVDDEGRRPHCRGVIVRDLARRHSNHRAEQGLDSMLRTAGVAGIAGIDTRRLTRLLRDTGAMPGAFGTASQSELLAAARAERGTDGVDLVSKVTTTEPYFFGAGPLRVVAYDFGIKTTILRCLSEIATVEVVPASTSAADVLARSPQGVFLSNGPGDPQSVGYAVDAIRELLGEVPVFGICLGHQLLSRALGGSTYKLPFGHHGGNHPVRHEASGHVEITSQNHNFCVDADSLGGRVNVTHVNLNDGTNEGMVVRDAPAFSVQYHPEAGPGPHDSRYLFDQFANLMKNGSI</sequence>
<dbReference type="PANTHER" id="PTHR43418:SF7">
    <property type="entry name" value="CARBAMOYL-PHOSPHATE SYNTHASE SMALL CHAIN"/>
    <property type="match status" value="1"/>
</dbReference>
<dbReference type="FunFam" id="3.50.30.20:FF:000001">
    <property type="entry name" value="Carbamoyl-phosphate synthase small chain"/>
    <property type="match status" value="1"/>
</dbReference>
<dbReference type="EC" id="6.3.5.5" evidence="4"/>
<dbReference type="NCBIfam" id="NF009475">
    <property type="entry name" value="PRK12838.1"/>
    <property type="match status" value="1"/>
</dbReference>
<feature type="domain" description="Carbamoyl-phosphate synthase small subunit N-terminal" evidence="13">
    <location>
        <begin position="9"/>
        <end position="140"/>
    </location>
</feature>
<dbReference type="Gene3D" id="3.40.50.880">
    <property type="match status" value="1"/>
</dbReference>
<organism evidence="14">
    <name type="scientific">freshwater metagenome</name>
    <dbReference type="NCBI Taxonomy" id="449393"/>
    <lineage>
        <taxon>unclassified sequences</taxon>
        <taxon>metagenomes</taxon>
        <taxon>ecological metagenomes</taxon>
    </lineage>
</organism>
<evidence type="ECO:0000256" key="2">
    <source>
        <dbReference type="ARBA" id="ARBA00005077"/>
    </source>
</evidence>
<evidence type="ECO:0000256" key="3">
    <source>
        <dbReference type="ARBA" id="ARBA00007800"/>
    </source>
</evidence>
<keyword evidence="8" id="KW-0315">Glutamine amidotransferase</keyword>
<dbReference type="EMBL" id="CAEZTS010000007">
    <property type="protein sequence ID" value="CAB4566894.1"/>
    <property type="molecule type" value="Genomic_DNA"/>
</dbReference>
<evidence type="ECO:0000256" key="6">
    <source>
        <dbReference type="ARBA" id="ARBA00022741"/>
    </source>
</evidence>
<dbReference type="PRINTS" id="PR00099">
    <property type="entry name" value="CPSGATASE"/>
</dbReference>
<dbReference type="InterPro" id="IPR036480">
    <property type="entry name" value="CarbP_synth_ssu_N_sf"/>
</dbReference>
<evidence type="ECO:0000313" key="14">
    <source>
        <dbReference type="EMBL" id="CAB4566894.1"/>
    </source>
</evidence>
<evidence type="ECO:0000256" key="10">
    <source>
        <dbReference type="ARBA" id="ARBA00044340"/>
    </source>
</evidence>
<evidence type="ECO:0000256" key="1">
    <source>
        <dbReference type="ARBA" id="ARBA00004812"/>
    </source>
</evidence>
<dbReference type="SUPFAM" id="SSF52317">
    <property type="entry name" value="Class I glutamine amidotransferase-like"/>
    <property type="match status" value="1"/>
</dbReference>
<name>A0A6J6DUM5_9ZZZZ</name>
<dbReference type="PRINTS" id="PR00097">
    <property type="entry name" value="ANTSNTHASEII"/>
</dbReference>
<evidence type="ECO:0000256" key="5">
    <source>
        <dbReference type="ARBA" id="ARBA00022598"/>
    </source>
</evidence>
<dbReference type="Pfam" id="PF00988">
    <property type="entry name" value="CPSase_sm_chain"/>
    <property type="match status" value="1"/>
</dbReference>
<dbReference type="PROSITE" id="PS51273">
    <property type="entry name" value="GATASE_TYPE_1"/>
    <property type="match status" value="1"/>
</dbReference>
<evidence type="ECO:0000256" key="11">
    <source>
        <dbReference type="ARBA" id="ARBA00048816"/>
    </source>
</evidence>
<dbReference type="PANTHER" id="PTHR43418">
    <property type="entry name" value="MULTIFUNCTIONAL TRYPTOPHAN BIOSYNTHESIS PROTEIN-RELATED"/>
    <property type="match status" value="1"/>
</dbReference>
<dbReference type="InterPro" id="IPR006274">
    <property type="entry name" value="CarbamoylP_synth_ssu"/>
</dbReference>
<comment type="catalytic activity">
    <reaction evidence="12">
        <text>L-glutamine + H2O = L-glutamate + NH4(+)</text>
        <dbReference type="Rhea" id="RHEA:15889"/>
        <dbReference type="ChEBI" id="CHEBI:15377"/>
        <dbReference type="ChEBI" id="CHEBI:28938"/>
        <dbReference type="ChEBI" id="CHEBI:29985"/>
        <dbReference type="ChEBI" id="CHEBI:58359"/>
    </reaction>
</comment>
<dbReference type="InterPro" id="IPR050472">
    <property type="entry name" value="Anth_synth/Amidotransfase"/>
</dbReference>
<dbReference type="NCBIfam" id="TIGR01368">
    <property type="entry name" value="CPSaseIIsmall"/>
    <property type="match status" value="1"/>
</dbReference>
<dbReference type="GO" id="GO:0004088">
    <property type="term" value="F:carbamoyl-phosphate synthase (glutamine-hydrolyzing) activity"/>
    <property type="evidence" value="ECO:0007669"/>
    <property type="project" value="UniProtKB-EC"/>
</dbReference>
<dbReference type="SUPFAM" id="SSF52021">
    <property type="entry name" value="Carbamoyl phosphate synthetase, small subunit N-terminal domain"/>
    <property type="match status" value="1"/>
</dbReference>